<dbReference type="GO" id="GO:0006955">
    <property type="term" value="P:immune response"/>
    <property type="evidence" value="ECO:0007669"/>
    <property type="project" value="InterPro"/>
</dbReference>
<keyword evidence="4" id="KW-0145">Chemotaxis</keyword>
<dbReference type="PANTHER" id="PTHR12015">
    <property type="entry name" value="SMALL INDUCIBLE CYTOKINE A"/>
    <property type="match status" value="1"/>
</dbReference>
<proteinExistence type="inferred from homology"/>
<dbReference type="GeneTree" id="ENSGT00940000176978"/>
<accession>A0A3Q2P7G3</accession>
<dbReference type="Gene3D" id="2.40.50.40">
    <property type="match status" value="1"/>
</dbReference>
<dbReference type="SMART" id="SM00199">
    <property type="entry name" value="SCY"/>
    <property type="match status" value="1"/>
</dbReference>
<comment type="subcellular location">
    <subcellularLocation>
        <location evidence="4">Secreted</location>
    </subcellularLocation>
</comment>
<protein>
    <recommendedName>
        <fullName evidence="4">C-C motif chemokine</fullName>
    </recommendedName>
</protein>
<dbReference type="InterPro" id="IPR036048">
    <property type="entry name" value="Interleukin_8-like_sf"/>
</dbReference>
<dbReference type="SUPFAM" id="SSF54117">
    <property type="entry name" value="Interleukin 8-like chemokines"/>
    <property type="match status" value="1"/>
</dbReference>
<organism evidence="6 7">
    <name type="scientific">Fundulus heteroclitus</name>
    <name type="common">Killifish</name>
    <name type="synonym">Mummichog</name>
    <dbReference type="NCBI Taxonomy" id="8078"/>
    <lineage>
        <taxon>Eukaryota</taxon>
        <taxon>Metazoa</taxon>
        <taxon>Chordata</taxon>
        <taxon>Craniata</taxon>
        <taxon>Vertebrata</taxon>
        <taxon>Euteleostomi</taxon>
        <taxon>Actinopterygii</taxon>
        <taxon>Neopterygii</taxon>
        <taxon>Teleostei</taxon>
        <taxon>Neoteleostei</taxon>
        <taxon>Acanthomorphata</taxon>
        <taxon>Ovalentaria</taxon>
        <taxon>Atherinomorphae</taxon>
        <taxon>Cyprinodontiformes</taxon>
        <taxon>Fundulidae</taxon>
        <taxon>Fundulus</taxon>
    </lineage>
</organism>
<dbReference type="AlphaFoldDB" id="A0A3Q2P7G3"/>
<dbReference type="PROSITE" id="PS00472">
    <property type="entry name" value="SMALL_CYTOKINES_CC"/>
    <property type="match status" value="1"/>
</dbReference>
<dbReference type="CDD" id="cd00272">
    <property type="entry name" value="Chemokine_CC"/>
    <property type="match status" value="1"/>
</dbReference>
<dbReference type="FunFam" id="2.40.50.40:FF:000002">
    <property type="entry name" value="C-C motif chemokine"/>
    <property type="match status" value="1"/>
</dbReference>
<dbReference type="Ensembl" id="ENSFHET00000003346.1">
    <property type="protein sequence ID" value="ENSFHEP00000007720.1"/>
    <property type="gene ID" value="ENSFHEG00000008873.1"/>
</dbReference>
<evidence type="ECO:0000256" key="2">
    <source>
        <dbReference type="ARBA" id="ARBA00022514"/>
    </source>
</evidence>
<dbReference type="PANTHER" id="PTHR12015:SF108">
    <property type="entry name" value="C-C MOTIF CHEMOKINE 20"/>
    <property type="match status" value="1"/>
</dbReference>
<dbReference type="InterPro" id="IPR000827">
    <property type="entry name" value="Chemokine_CC_CS"/>
</dbReference>
<evidence type="ECO:0000256" key="4">
    <source>
        <dbReference type="RuleBase" id="RU361150"/>
    </source>
</evidence>
<feature type="signal peptide" evidence="4">
    <location>
        <begin position="1"/>
        <end position="25"/>
    </location>
</feature>
<dbReference type="InterPro" id="IPR001811">
    <property type="entry name" value="Chemokine_IL8-like_dom"/>
</dbReference>
<keyword evidence="2 4" id="KW-0202">Cytokine</keyword>
<reference evidence="6" key="1">
    <citation type="submission" date="2025-08" db="UniProtKB">
        <authorList>
            <consortium name="Ensembl"/>
        </authorList>
    </citation>
    <scope>IDENTIFICATION</scope>
</reference>
<keyword evidence="3" id="KW-1015">Disulfide bond</keyword>
<feature type="chain" id="PRO_5018380027" description="C-C motif chemokine" evidence="4">
    <location>
        <begin position="26"/>
        <end position="122"/>
    </location>
</feature>
<evidence type="ECO:0000256" key="3">
    <source>
        <dbReference type="ARBA" id="ARBA00023157"/>
    </source>
</evidence>
<feature type="domain" description="Chemokine interleukin-8-like" evidence="5">
    <location>
        <begin position="28"/>
        <end position="86"/>
    </location>
</feature>
<dbReference type="STRING" id="8078.ENSFHEP00000007720"/>
<reference evidence="6" key="2">
    <citation type="submission" date="2025-09" db="UniProtKB">
        <authorList>
            <consortium name="Ensembl"/>
        </authorList>
    </citation>
    <scope>IDENTIFICATION</scope>
</reference>
<evidence type="ECO:0000313" key="7">
    <source>
        <dbReference type="Proteomes" id="UP000265000"/>
    </source>
</evidence>
<dbReference type="Pfam" id="PF00048">
    <property type="entry name" value="IL8"/>
    <property type="match status" value="1"/>
</dbReference>
<sequence>MKVAHIYLLCILGAALLSTVLCNHAREPADCCFKLFSKPLNKNRFTSYYKTDSRCSLKAVVLKTKRGSTICANPNDRWVKYLINHLDIVSFKEPAFPAFTNQVQQNQRGNGNMMVSVLFCFK</sequence>
<keyword evidence="4" id="KW-0964">Secreted</keyword>
<evidence type="ECO:0000259" key="5">
    <source>
        <dbReference type="SMART" id="SM00199"/>
    </source>
</evidence>
<evidence type="ECO:0000313" key="6">
    <source>
        <dbReference type="Ensembl" id="ENSFHEP00000007720.1"/>
    </source>
</evidence>
<dbReference type="GO" id="GO:0005615">
    <property type="term" value="C:extracellular space"/>
    <property type="evidence" value="ECO:0007669"/>
    <property type="project" value="UniProtKB-KW"/>
</dbReference>
<name>A0A3Q2P7G3_FUNHE</name>
<dbReference type="GO" id="GO:0008009">
    <property type="term" value="F:chemokine activity"/>
    <property type="evidence" value="ECO:0007669"/>
    <property type="project" value="InterPro"/>
</dbReference>
<comment type="similarity">
    <text evidence="1 4">Belongs to the intercrine beta (chemokine CC) family.</text>
</comment>
<dbReference type="InterPro" id="IPR039809">
    <property type="entry name" value="Chemokine_b/g/d"/>
</dbReference>
<evidence type="ECO:0000256" key="1">
    <source>
        <dbReference type="ARBA" id="ARBA00010868"/>
    </source>
</evidence>
<keyword evidence="4" id="KW-0732">Signal</keyword>
<dbReference type="Proteomes" id="UP000265000">
    <property type="component" value="Unplaced"/>
</dbReference>
<keyword evidence="7" id="KW-1185">Reference proteome</keyword>